<evidence type="ECO:0000313" key="2">
    <source>
        <dbReference type="EMBL" id="KAK7499550.1"/>
    </source>
</evidence>
<evidence type="ECO:0000313" key="3">
    <source>
        <dbReference type="Proteomes" id="UP001519460"/>
    </source>
</evidence>
<feature type="region of interest" description="Disordered" evidence="1">
    <location>
        <begin position="122"/>
        <end position="141"/>
    </location>
</feature>
<dbReference type="Proteomes" id="UP001519460">
    <property type="component" value="Unassembled WGS sequence"/>
</dbReference>
<accession>A0ABD0LJ55</accession>
<feature type="region of interest" description="Disordered" evidence="1">
    <location>
        <begin position="1"/>
        <end position="65"/>
    </location>
</feature>
<proteinExistence type="predicted"/>
<keyword evidence="3" id="KW-1185">Reference proteome</keyword>
<evidence type="ECO:0000256" key="1">
    <source>
        <dbReference type="SAM" id="MobiDB-lite"/>
    </source>
</evidence>
<dbReference type="EMBL" id="JACVVK020000043">
    <property type="protein sequence ID" value="KAK7499550.1"/>
    <property type="molecule type" value="Genomic_DNA"/>
</dbReference>
<protein>
    <submittedName>
        <fullName evidence="2">Uncharacterized protein</fullName>
    </submittedName>
</protein>
<comment type="caution">
    <text evidence="2">The sequence shown here is derived from an EMBL/GenBank/DDBJ whole genome shotgun (WGS) entry which is preliminary data.</text>
</comment>
<gene>
    <name evidence="2" type="ORF">BaRGS_00009202</name>
</gene>
<feature type="compositionally biased region" description="Basic and acidic residues" evidence="1">
    <location>
        <begin position="146"/>
        <end position="159"/>
    </location>
</feature>
<reference evidence="2 3" key="1">
    <citation type="journal article" date="2023" name="Sci. Data">
        <title>Genome assembly of the Korean intertidal mud-creeper Batillaria attramentaria.</title>
        <authorList>
            <person name="Patra A.K."/>
            <person name="Ho P.T."/>
            <person name="Jun S."/>
            <person name="Lee S.J."/>
            <person name="Kim Y."/>
            <person name="Won Y.J."/>
        </authorList>
    </citation>
    <scope>NUCLEOTIDE SEQUENCE [LARGE SCALE GENOMIC DNA]</scope>
    <source>
        <strain evidence="2">Wonlab-2016</strain>
    </source>
</reference>
<feature type="region of interest" description="Disordered" evidence="1">
    <location>
        <begin position="146"/>
        <end position="180"/>
    </location>
</feature>
<dbReference type="AlphaFoldDB" id="A0ABD0LJ55"/>
<name>A0ABD0LJ55_9CAEN</name>
<organism evidence="2 3">
    <name type="scientific">Batillaria attramentaria</name>
    <dbReference type="NCBI Taxonomy" id="370345"/>
    <lineage>
        <taxon>Eukaryota</taxon>
        <taxon>Metazoa</taxon>
        <taxon>Spiralia</taxon>
        <taxon>Lophotrochozoa</taxon>
        <taxon>Mollusca</taxon>
        <taxon>Gastropoda</taxon>
        <taxon>Caenogastropoda</taxon>
        <taxon>Sorbeoconcha</taxon>
        <taxon>Cerithioidea</taxon>
        <taxon>Batillariidae</taxon>
        <taxon>Batillaria</taxon>
    </lineage>
</organism>
<sequence length="276" mass="31436">MGTPDSGLPDRELASLAMRGSPGPTGDEDEHRSWSRIGLPDPSLRPSTTGLLPGRQPFPEEWLKPRPFTASHTSFQTEELKSVFEAAFRRYQRIYGEVADCEQLYTNSGDTFEEKWHERIIESRPQTSTGGRVPAPSEQRRVLQEKRQQVQTQQEKEQLGTEQPFRLRMGNRNRSRCPSRQQRQVVIDPWVLDPRNPRGLRPYSSKSIPSKCSRYVLLTRPRTGTGMPPPTPLEEELIATRFPEQSERLLQSAGAAIRPTPPHANFGIPYTPFMYG</sequence>